<keyword evidence="2" id="KW-1185">Reference proteome</keyword>
<dbReference type="RefSeq" id="WP_085277140.1">
    <property type="nucleotide sequence ID" value="NZ_FXAG01000018.1"/>
</dbReference>
<dbReference type="STRING" id="1123014.SAMN02745746_03007"/>
<organism evidence="1 2">
    <name type="scientific">Pseudogulbenkiania subflava DSM 22618</name>
    <dbReference type="NCBI Taxonomy" id="1123014"/>
    <lineage>
        <taxon>Bacteria</taxon>
        <taxon>Pseudomonadati</taxon>
        <taxon>Pseudomonadota</taxon>
        <taxon>Betaproteobacteria</taxon>
        <taxon>Neisseriales</taxon>
        <taxon>Chromobacteriaceae</taxon>
        <taxon>Pseudogulbenkiania</taxon>
    </lineage>
</organism>
<reference evidence="2" key="1">
    <citation type="submission" date="2017-04" db="EMBL/GenBank/DDBJ databases">
        <authorList>
            <person name="Varghese N."/>
            <person name="Submissions S."/>
        </authorList>
    </citation>
    <scope>NUCLEOTIDE SEQUENCE [LARGE SCALE GENOMIC DNA]</scope>
    <source>
        <strain evidence="2">DSM 22618</strain>
    </source>
</reference>
<evidence type="ECO:0000313" key="1">
    <source>
        <dbReference type="EMBL" id="SMF39947.1"/>
    </source>
</evidence>
<gene>
    <name evidence="1" type="ORF">SAMN02745746_03007</name>
</gene>
<name>A0A1Y6C117_9NEIS</name>
<evidence type="ECO:0000313" key="2">
    <source>
        <dbReference type="Proteomes" id="UP000192920"/>
    </source>
</evidence>
<proteinExistence type="predicted"/>
<dbReference type="Proteomes" id="UP000192920">
    <property type="component" value="Unassembled WGS sequence"/>
</dbReference>
<dbReference type="AlphaFoldDB" id="A0A1Y6C117"/>
<sequence length="116" mass="13835">MSKFHKRERRYAARALEIKQHIHGQLIGWELTERLAEFLPMSNQHRFQLHHEMCRLIDNPDAFIPVMPCISIIAIPFFEIDLAKIIIWESARYQLIDGPVLYTQPAWRRIKKGRKT</sequence>
<protein>
    <submittedName>
        <fullName evidence="1">Uncharacterized protein</fullName>
    </submittedName>
</protein>
<dbReference type="EMBL" id="FXAG01000018">
    <property type="protein sequence ID" value="SMF39947.1"/>
    <property type="molecule type" value="Genomic_DNA"/>
</dbReference>
<accession>A0A1Y6C117</accession>